<feature type="region of interest" description="Disordered" evidence="2">
    <location>
        <begin position="1"/>
        <end position="51"/>
    </location>
</feature>
<proteinExistence type="predicted"/>
<evidence type="ECO:0000256" key="2">
    <source>
        <dbReference type="SAM" id="MobiDB-lite"/>
    </source>
</evidence>
<dbReference type="PANTHER" id="PTHR31434:SF2">
    <property type="entry name" value="S PHASE CYCLIN A-ASSOCIATED PROTEIN IN THE ENDOPLASMIC RETICULUM"/>
    <property type="match status" value="1"/>
</dbReference>
<accession>A0A6P6JGG5</accession>
<name>A0A6P6JGG5_CARAU</name>
<dbReference type="InterPro" id="IPR032446">
    <property type="entry name" value="SCAPER_N"/>
</dbReference>
<keyword evidence="1" id="KW-0175">Coiled coil</keyword>
<keyword evidence="4" id="KW-1185">Reference proteome</keyword>
<evidence type="ECO:0000313" key="5">
    <source>
        <dbReference type="RefSeq" id="XP_026058749.1"/>
    </source>
</evidence>
<protein>
    <submittedName>
        <fullName evidence="5">S phase cyclin A-associated protein in the endoplasmic reticulum-like isoform X4</fullName>
    </submittedName>
</protein>
<dbReference type="GeneID" id="113043518"/>
<evidence type="ECO:0000259" key="3">
    <source>
        <dbReference type="Pfam" id="PF16501"/>
    </source>
</evidence>
<feature type="compositionally biased region" description="Polar residues" evidence="2">
    <location>
        <begin position="288"/>
        <end position="297"/>
    </location>
</feature>
<feature type="coiled-coil region" evidence="1">
    <location>
        <begin position="389"/>
        <end position="420"/>
    </location>
</feature>
<sequence length="448" mass="49967">MSKDGRYEGRRRGGAQHLRLGLRSAQSGDARDRSASNSSGSSHGGGKSRNTPINIALKASFQRSNSHDKVRKIVAEEGRAARNLIAWSVPVESKEEEAKLKNHGNGNARAQRINSGLHRNKKQNLSLDCKNAPVAILDKGPEKSPTKTRQPRKVDLRARYWAFLFDNLRRAVDEIYVTCESDQSVVECREVLMMLDNYVRDFKALIDWIQLQEKLEKTDAQNRPTSLAWEVRKMSPGRHVMSSPSSDRIVPSPGVRRALNFGGPPPTLAVARLSHSGPSWADRVKCSQSLPVSSPSVNIPAEKPAKKDAEGWETVQRGRSMRPRSITMVAKVSPILAHVSPKDDSDKENQHLQPSPQKKSQEVMEQEQPLPQEQRQETEKTSVIEPQSMAEVLAKKEELADRLEKANEEAIASAIAEEEQLTREIKQRTMNWRPRATSLQVSGVAVVA</sequence>
<dbReference type="PANTHER" id="PTHR31434">
    <property type="entry name" value="S PHASE CYCLIN A-ASSOCIATED PROTEIN IN THE ENDOPLASMIC RETICULUM"/>
    <property type="match status" value="1"/>
</dbReference>
<feature type="domain" description="S phase cyclin A-associated protein in the endoplasmic reticulum N-terminal" evidence="3">
    <location>
        <begin position="148"/>
        <end position="243"/>
    </location>
</feature>
<feature type="compositionally biased region" description="Basic and acidic residues" evidence="2">
    <location>
        <begin position="1"/>
        <end position="11"/>
    </location>
</feature>
<dbReference type="Pfam" id="PF16501">
    <property type="entry name" value="SCAPER_N"/>
    <property type="match status" value="1"/>
</dbReference>
<feature type="region of interest" description="Disordered" evidence="2">
    <location>
        <begin position="288"/>
        <end position="327"/>
    </location>
</feature>
<evidence type="ECO:0000313" key="4">
    <source>
        <dbReference type="Proteomes" id="UP000515129"/>
    </source>
</evidence>
<feature type="region of interest" description="Disordered" evidence="2">
    <location>
        <begin position="339"/>
        <end position="389"/>
    </location>
</feature>
<reference evidence="5" key="1">
    <citation type="submission" date="2025-08" db="UniProtKB">
        <authorList>
            <consortium name="RefSeq"/>
        </authorList>
    </citation>
    <scope>IDENTIFICATION</scope>
    <source>
        <strain evidence="5">Wakin</strain>
        <tissue evidence="5">Muscle</tissue>
    </source>
</reference>
<organism evidence="4 5">
    <name type="scientific">Carassius auratus</name>
    <name type="common">Goldfish</name>
    <dbReference type="NCBI Taxonomy" id="7957"/>
    <lineage>
        <taxon>Eukaryota</taxon>
        <taxon>Metazoa</taxon>
        <taxon>Chordata</taxon>
        <taxon>Craniata</taxon>
        <taxon>Vertebrata</taxon>
        <taxon>Euteleostomi</taxon>
        <taxon>Actinopterygii</taxon>
        <taxon>Neopterygii</taxon>
        <taxon>Teleostei</taxon>
        <taxon>Ostariophysi</taxon>
        <taxon>Cypriniformes</taxon>
        <taxon>Cyprinidae</taxon>
        <taxon>Cyprininae</taxon>
        <taxon>Carassius</taxon>
    </lineage>
</organism>
<dbReference type="AlphaFoldDB" id="A0A6P6JGG5"/>
<dbReference type="Proteomes" id="UP000515129">
    <property type="component" value="Chromosome 25"/>
</dbReference>
<evidence type="ECO:0000256" key="1">
    <source>
        <dbReference type="SAM" id="Coils"/>
    </source>
</evidence>
<dbReference type="RefSeq" id="XP_026058749.1">
    <property type="nucleotide sequence ID" value="XM_026202964.1"/>
</dbReference>
<gene>
    <name evidence="5" type="primary">LOC113043518</name>
</gene>
<feature type="compositionally biased region" description="Basic and acidic residues" evidence="2">
    <location>
        <begin position="340"/>
        <end position="350"/>
    </location>
</feature>